<feature type="transmembrane region" description="Helical" evidence="2">
    <location>
        <begin position="459"/>
        <end position="480"/>
    </location>
</feature>
<evidence type="ECO:0000256" key="1">
    <source>
        <dbReference type="SAM" id="MobiDB-lite"/>
    </source>
</evidence>
<keyword evidence="2" id="KW-0812">Transmembrane</keyword>
<organism evidence="4 5">
    <name type="scientific">Phytophthora fragariaefolia</name>
    <dbReference type="NCBI Taxonomy" id="1490495"/>
    <lineage>
        <taxon>Eukaryota</taxon>
        <taxon>Sar</taxon>
        <taxon>Stramenopiles</taxon>
        <taxon>Oomycota</taxon>
        <taxon>Peronosporomycetes</taxon>
        <taxon>Peronosporales</taxon>
        <taxon>Peronosporaceae</taxon>
        <taxon>Phytophthora</taxon>
    </lineage>
</organism>
<reference evidence="4" key="1">
    <citation type="submission" date="2023-04" db="EMBL/GenBank/DDBJ databases">
        <title>Phytophthora fragariaefolia NBRC 109709.</title>
        <authorList>
            <person name="Ichikawa N."/>
            <person name="Sato H."/>
            <person name="Tonouchi N."/>
        </authorList>
    </citation>
    <scope>NUCLEOTIDE SEQUENCE</scope>
    <source>
        <strain evidence="4">NBRC 109709</strain>
    </source>
</reference>
<name>A0A9W7CSW2_9STRA</name>
<dbReference type="AlphaFoldDB" id="A0A9W7CSW2"/>
<comment type="caution">
    <text evidence="4">The sequence shown here is derived from an EMBL/GenBank/DDBJ whole genome shotgun (WGS) entry which is preliminary data.</text>
</comment>
<accession>A0A9W7CSW2</accession>
<dbReference type="OrthoDB" id="74343at2759"/>
<proteinExistence type="predicted"/>
<gene>
    <name evidence="4" type="ORF">Pfra01_001230300</name>
</gene>
<protein>
    <submittedName>
        <fullName evidence="4">Unnamed protein product</fullName>
    </submittedName>
</protein>
<dbReference type="PANTHER" id="PTHR39200">
    <property type="entry name" value="HYPOTHETICAL EXPORTED PROTEIN"/>
    <property type="match status" value="1"/>
</dbReference>
<dbReference type="PANTHER" id="PTHR39200:SF1">
    <property type="entry name" value="AUTO-TRANSPORTER ADHESIN HEAD GIN DOMAIN-CONTAINING PROTEIN-RELATED"/>
    <property type="match status" value="1"/>
</dbReference>
<dbReference type="Proteomes" id="UP001165121">
    <property type="component" value="Unassembled WGS sequence"/>
</dbReference>
<dbReference type="Pfam" id="PF10988">
    <property type="entry name" value="DUF2807"/>
    <property type="match status" value="1"/>
</dbReference>
<keyword evidence="2" id="KW-0472">Membrane</keyword>
<evidence type="ECO:0000313" key="5">
    <source>
        <dbReference type="Proteomes" id="UP001165121"/>
    </source>
</evidence>
<feature type="region of interest" description="Disordered" evidence="1">
    <location>
        <begin position="13"/>
        <end position="50"/>
    </location>
</feature>
<evidence type="ECO:0000313" key="4">
    <source>
        <dbReference type="EMBL" id="GMF40286.1"/>
    </source>
</evidence>
<feature type="compositionally biased region" description="Low complexity" evidence="1">
    <location>
        <begin position="25"/>
        <end position="40"/>
    </location>
</feature>
<dbReference type="EMBL" id="BSXT01001236">
    <property type="protein sequence ID" value="GMF40286.1"/>
    <property type="molecule type" value="Genomic_DNA"/>
</dbReference>
<evidence type="ECO:0000256" key="2">
    <source>
        <dbReference type="SAM" id="Phobius"/>
    </source>
</evidence>
<sequence>MMVELHSFNRNSSATQVGRLHASQKRQQQQNTNRGQTRSQSNLPPRAHVGSFRFGAMGRTSTLLLLSLLFPAAATAAASVTSSAVAPSSDPELLQKTWTVSAASLDRLEVQVGGNVFVDVGGSLQSEDGVAVAAKVVMRASSAKLLEAADVSAVDADSGVRLHYKNQQLHVEGVVATHVLLRTANAVRAISSANAQNVVVGDSVLVDDDKAASLHFSTHGSGRIFVGSTASSRFDVKSVGVAVSGDGGVQFQATALQVAEELVVSLVGSGHVAVLAEESVVANKMESAIAGNGKVFVQTPDLQVETLSTEIVGSGEVTYATSGTCGTEKIRLAAEGVVNSASIACKNADVSILGTGEVVIQATERLSATLLITGSVKYVNGRPKSIQRSGIVLENSIRPAEAIPTYQYSRLIPPNQVATGVFLTVEAANNNDSPYVRVRPMVESVMKLQNLSASLPESMSALVLFEIALIGMAFVAFSAFKFKQRRVRSKYQTLLP</sequence>
<keyword evidence="2" id="KW-1133">Transmembrane helix</keyword>
<feature type="domain" description="Putative auto-transporter adhesin head GIN" evidence="3">
    <location>
        <begin position="288"/>
        <end position="380"/>
    </location>
</feature>
<dbReference type="InterPro" id="IPR021255">
    <property type="entry name" value="DUF2807"/>
</dbReference>
<evidence type="ECO:0000259" key="3">
    <source>
        <dbReference type="Pfam" id="PF10988"/>
    </source>
</evidence>
<keyword evidence="5" id="KW-1185">Reference proteome</keyword>
<dbReference type="Gene3D" id="2.160.20.120">
    <property type="match status" value="1"/>
</dbReference>